<dbReference type="InterPro" id="IPR042097">
    <property type="entry name" value="Aminopeptidase_N-like_N_sf"/>
</dbReference>
<proteinExistence type="inferred from homology"/>
<comment type="catalytic activity">
    <reaction evidence="1">
        <text>Release of an N-terminal amino acid, Xaa-|-Yaa- from a peptide, amide or arylamide. Xaa is preferably Ala, but may be most amino acids including Pro (slow action). When a terminal hydrophobic residue is followed by a prolyl residue, the two may be released as an intact Xaa-Pro dipeptide.</text>
        <dbReference type="EC" id="3.4.11.2"/>
    </reaction>
</comment>
<evidence type="ECO:0000313" key="18">
    <source>
        <dbReference type="EMBL" id="TCK20969.1"/>
    </source>
</evidence>
<sequence>MTPPNLTRTDAEKRAALLDVSEYTVDIDLTDGAGAPGERTYPVTTTVRFRCSEPGADSWIDWVGDGIASAELNGTALDVSAYREDDGLALPALAADNELRIVATGRYTNTGEGLHRFVDPVDDAVYLYSQFETADCKRLFPCFDQPDLKARYTLTVTAAPDWKVVSNTLAEYERAGPAVVHRFATSEILSTYLVALIAGPYASWHDTYRDAQAEIPLGIYCRASLAPHMDHERIFTETRQGFDFYHRNFGVPYPFGKYDQLFVPEFNAGAMENAGAVTFLEDYVFRSRVTRTNYERRAETILHEMAHMWFGDLVTMRWWDDLWLNESFATWASVLCQAEATEYENAWTTFANLEKSWAYRQDQLPSTHPIAADIPDLQAVEVNFDGITYAKGASVLKQLVAYVGLEPFLAGLRDYFAAHAWGNATFDDLLGALEKASGRDLSDWGAQWLRTTGLNLLRPSFTLDDEGRFTSFEVVQGGARPGAGETRTHRLAIGVYDVDPATGKLVRTHRVETDVSGERTEVADLVGVGRGKLVLVNDDDLTYCALRLDPGSLATLIERIGDIAEPLPRTLCWSSAWEMTREAELKARDFVNLVAGGFGAESEIGVVQRLLLQAQTAVMSYADPAWAEARGWPVLVDALRFRLDTAPPGSDVQLAVVNSLTTSVLPDNVLDKVRGWLYDVDVPAGLTVDTDLRWRLLHALVAHGKAGETEIDEEQRRDPTSTGARQAERARALVPTAEAKERAWQRAVHDDELPNAINESIIAGFGHPAQRHLLEPYVERYFAEIDDVWARRTSELAQNVVLGLFPSWVVRESTVEAADAWLADESRPAALRRLVSEGRAGIVRALAARSFDGQENVPADQVATTP</sequence>
<evidence type="ECO:0000256" key="13">
    <source>
        <dbReference type="ARBA" id="ARBA00031533"/>
    </source>
</evidence>
<dbReference type="GO" id="GO:0006508">
    <property type="term" value="P:proteolysis"/>
    <property type="evidence" value="ECO:0007669"/>
    <property type="project" value="UniProtKB-KW"/>
</dbReference>
<evidence type="ECO:0000256" key="1">
    <source>
        <dbReference type="ARBA" id="ARBA00000098"/>
    </source>
</evidence>
<dbReference type="AlphaFoldDB" id="A0A4R1HMS9"/>
<gene>
    <name evidence="18" type="ORF">EV378_4938</name>
</gene>
<evidence type="ECO:0000256" key="10">
    <source>
        <dbReference type="ARBA" id="ARBA00022833"/>
    </source>
</evidence>
<dbReference type="Proteomes" id="UP000295560">
    <property type="component" value="Unassembled WGS sequence"/>
</dbReference>
<comment type="caution">
    <text evidence="18">The sequence shown here is derived from an EMBL/GenBank/DDBJ whole genome shotgun (WGS) entry which is preliminary data.</text>
</comment>
<dbReference type="OrthoDB" id="100605at2"/>
<evidence type="ECO:0000256" key="2">
    <source>
        <dbReference type="ARBA" id="ARBA00001947"/>
    </source>
</evidence>
<evidence type="ECO:0000256" key="12">
    <source>
        <dbReference type="ARBA" id="ARBA00029811"/>
    </source>
</evidence>
<evidence type="ECO:0000256" key="11">
    <source>
        <dbReference type="ARBA" id="ARBA00023049"/>
    </source>
</evidence>
<evidence type="ECO:0000256" key="14">
    <source>
        <dbReference type="SAM" id="MobiDB-lite"/>
    </source>
</evidence>
<dbReference type="GO" id="GO:0043171">
    <property type="term" value="P:peptide catabolic process"/>
    <property type="evidence" value="ECO:0007669"/>
    <property type="project" value="TreeGrafter"/>
</dbReference>
<comment type="cofactor">
    <cofactor evidence="2">
        <name>Zn(2+)</name>
        <dbReference type="ChEBI" id="CHEBI:29105"/>
    </cofactor>
</comment>
<dbReference type="Pfam" id="PF17900">
    <property type="entry name" value="Peptidase_M1_N"/>
    <property type="match status" value="1"/>
</dbReference>
<protein>
    <recommendedName>
        <fullName evidence="5">Aminopeptidase N</fullName>
        <ecNumber evidence="4">3.4.11.2</ecNumber>
    </recommendedName>
    <alternativeName>
        <fullName evidence="12">Alanine aminopeptidase</fullName>
    </alternativeName>
    <alternativeName>
        <fullName evidence="13">Lysyl aminopeptidase</fullName>
    </alternativeName>
</protein>
<dbReference type="InterPro" id="IPR045357">
    <property type="entry name" value="Aminopeptidase_N-like_N"/>
</dbReference>
<dbReference type="Gene3D" id="1.10.390.10">
    <property type="entry name" value="Neutral Protease Domain 2"/>
    <property type="match status" value="1"/>
</dbReference>
<dbReference type="PANTHER" id="PTHR11533">
    <property type="entry name" value="PROTEASE M1 ZINC METALLOPROTEASE"/>
    <property type="match status" value="1"/>
</dbReference>
<dbReference type="GO" id="GO:0005615">
    <property type="term" value="C:extracellular space"/>
    <property type="evidence" value="ECO:0007669"/>
    <property type="project" value="TreeGrafter"/>
</dbReference>
<accession>A0A4R1HMS9</accession>
<evidence type="ECO:0000256" key="6">
    <source>
        <dbReference type="ARBA" id="ARBA00022438"/>
    </source>
</evidence>
<evidence type="ECO:0000259" key="16">
    <source>
        <dbReference type="Pfam" id="PF11838"/>
    </source>
</evidence>
<feature type="domain" description="Aminopeptidase N-like N-terminal" evidence="17">
    <location>
        <begin position="97"/>
        <end position="193"/>
    </location>
</feature>
<dbReference type="FunFam" id="2.60.40.1730:FF:000010">
    <property type="entry name" value="Putative aminopeptidase N"/>
    <property type="match status" value="1"/>
</dbReference>
<dbReference type="PRINTS" id="PR00756">
    <property type="entry name" value="ALADIPTASE"/>
</dbReference>
<dbReference type="Pfam" id="PF11838">
    <property type="entry name" value="ERAP1_C"/>
    <property type="match status" value="1"/>
</dbReference>
<feature type="region of interest" description="Disordered" evidence="14">
    <location>
        <begin position="707"/>
        <end position="727"/>
    </location>
</feature>
<dbReference type="InterPro" id="IPR050344">
    <property type="entry name" value="Peptidase_M1_aminopeptidases"/>
</dbReference>
<dbReference type="InterPro" id="IPR027268">
    <property type="entry name" value="Peptidase_M4/M1_CTD_sf"/>
</dbReference>
<dbReference type="GO" id="GO:0042277">
    <property type="term" value="F:peptide binding"/>
    <property type="evidence" value="ECO:0007669"/>
    <property type="project" value="TreeGrafter"/>
</dbReference>
<evidence type="ECO:0000313" key="19">
    <source>
        <dbReference type="Proteomes" id="UP000295560"/>
    </source>
</evidence>
<dbReference type="FunFam" id="1.10.390.10:FF:000004">
    <property type="entry name" value="Aminopeptidase N"/>
    <property type="match status" value="1"/>
</dbReference>
<dbReference type="SUPFAM" id="SSF55486">
    <property type="entry name" value="Metalloproteases ('zincins'), catalytic domain"/>
    <property type="match status" value="1"/>
</dbReference>
<evidence type="ECO:0000256" key="9">
    <source>
        <dbReference type="ARBA" id="ARBA00022801"/>
    </source>
</evidence>
<organism evidence="18 19">
    <name type="scientific">Pseudonocardia endophytica</name>
    <dbReference type="NCBI Taxonomy" id="401976"/>
    <lineage>
        <taxon>Bacteria</taxon>
        <taxon>Bacillati</taxon>
        <taxon>Actinomycetota</taxon>
        <taxon>Actinomycetes</taxon>
        <taxon>Pseudonocardiales</taxon>
        <taxon>Pseudonocardiaceae</taxon>
        <taxon>Pseudonocardia</taxon>
    </lineage>
</organism>
<keyword evidence="19" id="KW-1185">Reference proteome</keyword>
<dbReference type="NCBIfam" id="TIGR02412">
    <property type="entry name" value="pepN_strep_liv"/>
    <property type="match status" value="1"/>
</dbReference>
<evidence type="ECO:0000256" key="5">
    <source>
        <dbReference type="ARBA" id="ARBA00015611"/>
    </source>
</evidence>
<dbReference type="EC" id="3.4.11.2" evidence="4"/>
<evidence type="ECO:0000256" key="4">
    <source>
        <dbReference type="ARBA" id="ARBA00012564"/>
    </source>
</evidence>
<dbReference type="SUPFAM" id="SSF63737">
    <property type="entry name" value="Leukotriene A4 hydrolase N-terminal domain"/>
    <property type="match status" value="1"/>
</dbReference>
<evidence type="ECO:0000259" key="15">
    <source>
        <dbReference type="Pfam" id="PF01433"/>
    </source>
</evidence>
<evidence type="ECO:0000259" key="17">
    <source>
        <dbReference type="Pfam" id="PF17900"/>
    </source>
</evidence>
<dbReference type="PANTHER" id="PTHR11533:SF174">
    <property type="entry name" value="PUROMYCIN-SENSITIVE AMINOPEPTIDASE-RELATED"/>
    <property type="match status" value="1"/>
</dbReference>
<dbReference type="Pfam" id="PF01433">
    <property type="entry name" value="Peptidase_M1"/>
    <property type="match status" value="1"/>
</dbReference>
<keyword evidence="7" id="KW-0645">Protease</keyword>
<dbReference type="GO" id="GO:0016020">
    <property type="term" value="C:membrane"/>
    <property type="evidence" value="ECO:0007669"/>
    <property type="project" value="TreeGrafter"/>
</dbReference>
<feature type="domain" description="ERAP1-like C-terminal" evidence="16">
    <location>
        <begin position="533"/>
        <end position="842"/>
    </location>
</feature>
<feature type="domain" description="Peptidase M1 membrane alanine aminopeptidase" evidence="15">
    <location>
        <begin position="238"/>
        <end position="448"/>
    </location>
</feature>
<keyword evidence="10" id="KW-0862">Zinc</keyword>
<comment type="similarity">
    <text evidence="3">Belongs to the peptidase M1 family.</text>
</comment>
<dbReference type="Gene3D" id="2.60.40.1730">
    <property type="entry name" value="tricorn interacting facor f3 domain"/>
    <property type="match status" value="1"/>
</dbReference>
<name>A0A4R1HMS9_PSEEN</name>
<dbReference type="CDD" id="cd09602">
    <property type="entry name" value="M1_APN"/>
    <property type="match status" value="1"/>
</dbReference>
<dbReference type="GO" id="GO:0070006">
    <property type="term" value="F:metalloaminopeptidase activity"/>
    <property type="evidence" value="ECO:0007669"/>
    <property type="project" value="TreeGrafter"/>
</dbReference>
<evidence type="ECO:0000256" key="7">
    <source>
        <dbReference type="ARBA" id="ARBA00022670"/>
    </source>
</evidence>
<dbReference type="GO" id="GO:0005737">
    <property type="term" value="C:cytoplasm"/>
    <property type="evidence" value="ECO:0007669"/>
    <property type="project" value="TreeGrafter"/>
</dbReference>
<dbReference type="InterPro" id="IPR014782">
    <property type="entry name" value="Peptidase_M1_dom"/>
</dbReference>
<keyword evidence="8" id="KW-0479">Metal-binding</keyword>
<keyword evidence="11" id="KW-0482">Metalloprotease</keyword>
<dbReference type="InterPro" id="IPR024571">
    <property type="entry name" value="ERAP1-like_C_dom"/>
</dbReference>
<dbReference type="RefSeq" id="WP_132429776.1">
    <property type="nucleotide sequence ID" value="NZ_SMFZ01000002.1"/>
</dbReference>
<dbReference type="EMBL" id="SMFZ01000002">
    <property type="protein sequence ID" value="TCK20969.1"/>
    <property type="molecule type" value="Genomic_DNA"/>
</dbReference>
<evidence type="ECO:0000256" key="3">
    <source>
        <dbReference type="ARBA" id="ARBA00010136"/>
    </source>
</evidence>
<keyword evidence="6 18" id="KW-0031">Aminopeptidase</keyword>
<dbReference type="InterPro" id="IPR001930">
    <property type="entry name" value="Peptidase_M1"/>
</dbReference>
<evidence type="ECO:0000256" key="8">
    <source>
        <dbReference type="ARBA" id="ARBA00022723"/>
    </source>
</evidence>
<keyword evidence="9" id="KW-0378">Hydrolase</keyword>
<dbReference type="GO" id="GO:0008270">
    <property type="term" value="F:zinc ion binding"/>
    <property type="evidence" value="ECO:0007669"/>
    <property type="project" value="InterPro"/>
</dbReference>
<reference evidence="18 19" key="1">
    <citation type="submission" date="2019-03" db="EMBL/GenBank/DDBJ databases">
        <title>Sequencing the genomes of 1000 actinobacteria strains.</title>
        <authorList>
            <person name="Klenk H.-P."/>
        </authorList>
    </citation>
    <scope>NUCLEOTIDE SEQUENCE [LARGE SCALE GENOMIC DNA]</scope>
    <source>
        <strain evidence="18 19">DSM 44969</strain>
    </source>
</reference>
<dbReference type="GO" id="GO:0016285">
    <property type="term" value="F:alanyl aminopeptidase activity"/>
    <property type="evidence" value="ECO:0007669"/>
    <property type="project" value="UniProtKB-EC"/>
</dbReference>
<dbReference type="InterPro" id="IPR012778">
    <property type="entry name" value="Pept_M1_aminopeptidase"/>
</dbReference>